<dbReference type="InterPro" id="IPR050628">
    <property type="entry name" value="SNF2_RAD54_helicase_TF"/>
</dbReference>
<dbReference type="CDD" id="cd18008">
    <property type="entry name" value="DEXDc_SHPRH-like"/>
    <property type="match status" value="1"/>
</dbReference>
<keyword evidence="1" id="KW-0547">Nucleotide-binding</keyword>
<evidence type="ECO:0000259" key="4">
    <source>
        <dbReference type="PROSITE" id="PS51192"/>
    </source>
</evidence>
<accession>A0A517LDP6</accession>
<dbReference type="Proteomes" id="UP000316270">
    <property type="component" value="Chromosome 10"/>
</dbReference>
<dbReference type="Pfam" id="PF00176">
    <property type="entry name" value="SNF2-rel_dom"/>
    <property type="match status" value="1"/>
</dbReference>
<feature type="domain" description="Helicase C-terminal" evidence="5">
    <location>
        <begin position="787"/>
        <end position="933"/>
    </location>
</feature>
<evidence type="ECO:0000259" key="5">
    <source>
        <dbReference type="PROSITE" id="PS51194"/>
    </source>
</evidence>
<dbReference type="EMBL" id="CP042194">
    <property type="protein sequence ID" value="QDS73706.1"/>
    <property type="molecule type" value="Genomic_DNA"/>
</dbReference>
<dbReference type="GO" id="GO:0005524">
    <property type="term" value="F:ATP binding"/>
    <property type="evidence" value="ECO:0007669"/>
    <property type="project" value="UniProtKB-KW"/>
</dbReference>
<dbReference type="GO" id="GO:0005634">
    <property type="term" value="C:nucleus"/>
    <property type="evidence" value="ECO:0007669"/>
    <property type="project" value="TreeGrafter"/>
</dbReference>
<evidence type="ECO:0000313" key="6">
    <source>
        <dbReference type="EMBL" id="QDS73706.1"/>
    </source>
</evidence>
<dbReference type="Gene3D" id="3.40.50.10810">
    <property type="entry name" value="Tandem AAA-ATPase domain"/>
    <property type="match status" value="1"/>
</dbReference>
<feature type="domain" description="Helicase ATP-binding" evidence="4">
    <location>
        <begin position="373"/>
        <end position="546"/>
    </location>
</feature>
<dbReference type="GO" id="GO:0016787">
    <property type="term" value="F:hydrolase activity"/>
    <property type="evidence" value="ECO:0007669"/>
    <property type="project" value="UniProtKB-KW"/>
</dbReference>
<keyword evidence="3" id="KW-0067">ATP-binding</keyword>
<keyword evidence="7" id="KW-1185">Reference proteome</keyword>
<dbReference type="InterPro" id="IPR001650">
    <property type="entry name" value="Helicase_C-like"/>
</dbReference>
<evidence type="ECO:0000313" key="7">
    <source>
        <dbReference type="Proteomes" id="UP000316270"/>
    </source>
</evidence>
<dbReference type="SUPFAM" id="SSF52540">
    <property type="entry name" value="P-loop containing nucleoside triphosphate hydrolases"/>
    <property type="match status" value="2"/>
</dbReference>
<sequence>MSFDRSHPKRQRLEPACQSHVHIDQPSHGEQAVETWTSFSAGGNDRFSISQLSNTTSECFDAIKVNGQSYDQGAISELCSATRITYDYHQESVYQSLYPQEKIIEIHDSHFSTNANIPTNQTPPDIHAQTSVCYGMISGYSARLHVNIGESLSALPVTARLLSYTTFTVGNEKAVQGSIDAPLSKIIQSLLEEPGVDLQVCCKISPQTTHVSKGQTQARSRIPCEIAITIYGPHSLFNNIGEFFEERDICLEDPRDCDRNVLYRNPHQLTCSNVSECLMTSEIAKKTAAITTYDLPAPKDLLEDFNNNEDLAEAQQPIGLKTKLGRHQKQALTFMLRRERGWTFECSSTEMWEKYTSSCGTFFINKITEFYQFEEPPQCYGGILADPMGLGKTLSIIALILASRLAFPKGSRSSPTLIILPSSLLGPWEEQLSEHVSPGIIRWTRCHGSSRPSTVSALGSYDIVLTTYHTVASEWRKNHDKGISLLFSTYWQRVVLDEAHCIRNSHTQTAEAIFSLNSFSRWAVTGTPLQNSLSDLASLLRFLRAAPYDDADKFDSDITRLWKDGSIEEATKRLKKLLCCVLLRRAQATIKLPQRLNTVCPLEFNEEERIMYDEAKGEVLQLVDEALMSGPGAPKGCINVLQRINSLRTLCNMGVHRNIPASASRIVSPSQTWSASARQAWDTLAEFGDLVCRHCGIGIEATGSFAARAEPLSLPSLASCGRLICSACKQRLLESGNGFISCGHTPSCPVAPVTSTKSDIVYSAASLENLNSDLAPLPTKIAAVVSQLKALEYSTKSVVFSYWTSTLDLVQRGLEREGIVCVRFDGQATLKKRDRAVQAFRSDPSTRVMLLSLSCGAVGLNLTVASRAYLIEPHWNPTLEEQALARIHRLGQSKEVTTVRFYMRDTFEEHVIKIQQNKKDLADLLLTPSNESQGSINIRRLERLRTLL</sequence>
<dbReference type="Pfam" id="PF00271">
    <property type="entry name" value="Helicase_C"/>
    <property type="match status" value="1"/>
</dbReference>
<protein>
    <recommendedName>
        <fullName evidence="8">DNA repair protein rad5</fullName>
    </recommendedName>
</protein>
<name>A0A517LDP6_9PEZI</name>
<dbReference type="Gene3D" id="3.40.50.300">
    <property type="entry name" value="P-loop containing nucleotide triphosphate hydrolases"/>
    <property type="match status" value="1"/>
</dbReference>
<dbReference type="AlphaFoldDB" id="A0A517LDP6"/>
<evidence type="ECO:0000256" key="3">
    <source>
        <dbReference type="ARBA" id="ARBA00022840"/>
    </source>
</evidence>
<dbReference type="GO" id="GO:0008094">
    <property type="term" value="F:ATP-dependent activity, acting on DNA"/>
    <property type="evidence" value="ECO:0007669"/>
    <property type="project" value="TreeGrafter"/>
</dbReference>
<dbReference type="PANTHER" id="PTHR45626:SF22">
    <property type="entry name" value="DNA REPAIR PROTEIN RAD5"/>
    <property type="match status" value="1"/>
</dbReference>
<dbReference type="STRING" id="50376.A0A517LDP6"/>
<dbReference type="InterPro" id="IPR014001">
    <property type="entry name" value="Helicase_ATP-bd"/>
</dbReference>
<dbReference type="InterPro" id="IPR000330">
    <property type="entry name" value="SNF2_N"/>
</dbReference>
<evidence type="ECO:0000256" key="1">
    <source>
        <dbReference type="ARBA" id="ARBA00022741"/>
    </source>
</evidence>
<dbReference type="PROSITE" id="PS51194">
    <property type="entry name" value="HELICASE_CTER"/>
    <property type="match status" value="1"/>
</dbReference>
<dbReference type="SMART" id="SM00490">
    <property type="entry name" value="HELICc"/>
    <property type="match status" value="1"/>
</dbReference>
<dbReference type="InterPro" id="IPR049730">
    <property type="entry name" value="SNF2/RAD54-like_C"/>
</dbReference>
<keyword evidence="2" id="KW-0378">Hydrolase</keyword>
<dbReference type="InterPro" id="IPR027417">
    <property type="entry name" value="P-loop_NTPase"/>
</dbReference>
<dbReference type="SMART" id="SM00487">
    <property type="entry name" value="DEXDc"/>
    <property type="match status" value="1"/>
</dbReference>
<dbReference type="CDD" id="cd18793">
    <property type="entry name" value="SF2_C_SNF"/>
    <property type="match status" value="1"/>
</dbReference>
<reference evidence="6 7" key="1">
    <citation type="submission" date="2019-07" db="EMBL/GenBank/DDBJ databases">
        <title>Finished genome of Venturia effusa.</title>
        <authorList>
            <person name="Young C.A."/>
            <person name="Cox M.P."/>
            <person name="Ganley A.R.D."/>
            <person name="David W.J."/>
        </authorList>
    </citation>
    <scope>NUCLEOTIDE SEQUENCE [LARGE SCALE GENOMIC DNA]</scope>
    <source>
        <strain evidence="7">albino</strain>
    </source>
</reference>
<dbReference type="PROSITE" id="PS51192">
    <property type="entry name" value="HELICASE_ATP_BIND_1"/>
    <property type="match status" value="1"/>
</dbReference>
<dbReference type="InterPro" id="IPR038718">
    <property type="entry name" value="SNF2-like_sf"/>
</dbReference>
<evidence type="ECO:0000256" key="2">
    <source>
        <dbReference type="ARBA" id="ARBA00022801"/>
    </source>
</evidence>
<dbReference type="OrthoDB" id="448448at2759"/>
<proteinExistence type="predicted"/>
<dbReference type="PANTHER" id="PTHR45626">
    <property type="entry name" value="TRANSCRIPTION TERMINATION FACTOR 2-RELATED"/>
    <property type="match status" value="1"/>
</dbReference>
<dbReference type="GO" id="GO:0006281">
    <property type="term" value="P:DNA repair"/>
    <property type="evidence" value="ECO:0007669"/>
    <property type="project" value="TreeGrafter"/>
</dbReference>
<organism evidence="6 7">
    <name type="scientific">Venturia effusa</name>
    <dbReference type="NCBI Taxonomy" id="50376"/>
    <lineage>
        <taxon>Eukaryota</taxon>
        <taxon>Fungi</taxon>
        <taxon>Dikarya</taxon>
        <taxon>Ascomycota</taxon>
        <taxon>Pezizomycotina</taxon>
        <taxon>Dothideomycetes</taxon>
        <taxon>Pleosporomycetidae</taxon>
        <taxon>Venturiales</taxon>
        <taxon>Venturiaceae</taxon>
        <taxon>Venturia</taxon>
    </lineage>
</organism>
<gene>
    <name evidence="6" type="ORF">FKW77_003365</name>
</gene>
<evidence type="ECO:0008006" key="8">
    <source>
        <dbReference type="Google" id="ProtNLM"/>
    </source>
</evidence>